<feature type="transmembrane region" description="Helical" evidence="7">
    <location>
        <begin position="124"/>
        <end position="143"/>
    </location>
</feature>
<feature type="transmembrane region" description="Helical" evidence="7">
    <location>
        <begin position="149"/>
        <end position="165"/>
    </location>
</feature>
<dbReference type="SUPFAM" id="SSF90123">
    <property type="entry name" value="ABC transporter transmembrane region"/>
    <property type="match status" value="1"/>
</dbReference>
<dbReference type="Proteomes" id="UP000245921">
    <property type="component" value="Unassembled WGS sequence"/>
</dbReference>
<evidence type="ECO:0000256" key="7">
    <source>
        <dbReference type="SAM" id="Phobius"/>
    </source>
</evidence>
<keyword evidence="5 7" id="KW-1133">Transmembrane helix</keyword>
<evidence type="ECO:0000259" key="9">
    <source>
        <dbReference type="PROSITE" id="PS50929"/>
    </source>
</evidence>
<dbReference type="InterPro" id="IPR036640">
    <property type="entry name" value="ABC1_TM_sf"/>
</dbReference>
<dbReference type="Gene3D" id="3.40.50.300">
    <property type="entry name" value="P-loop containing nucleotide triphosphate hydrolases"/>
    <property type="match status" value="1"/>
</dbReference>
<evidence type="ECO:0000256" key="1">
    <source>
        <dbReference type="ARBA" id="ARBA00004651"/>
    </source>
</evidence>
<organism evidence="10 11">
    <name type="scientific">Oceanotoga teriensis</name>
    <dbReference type="NCBI Taxonomy" id="515440"/>
    <lineage>
        <taxon>Bacteria</taxon>
        <taxon>Thermotogati</taxon>
        <taxon>Thermotogota</taxon>
        <taxon>Thermotogae</taxon>
        <taxon>Petrotogales</taxon>
        <taxon>Petrotogaceae</taxon>
        <taxon>Oceanotoga</taxon>
    </lineage>
</organism>
<evidence type="ECO:0000259" key="8">
    <source>
        <dbReference type="PROSITE" id="PS50893"/>
    </source>
</evidence>
<comment type="subcellular location">
    <subcellularLocation>
        <location evidence="1">Cell membrane</location>
        <topology evidence="1">Multi-pass membrane protein</topology>
    </subcellularLocation>
</comment>
<feature type="transmembrane region" description="Helical" evidence="7">
    <location>
        <begin position="231"/>
        <end position="256"/>
    </location>
</feature>
<keyword evidence="4" id="KW-0067">ATP-binding</keyword>
<dbReference type="GO" id="GO:0015421">
    <property type="term" value="F:ABC-type oligopeptide transporter activity"/>
    <property type="evidence" value="ECO:0007669"/>
    <property type="project" value="TreeGrafter"/>
</dbReference>
<sequence>MNEFKWFFRNMPIKIKFSYILSFFFSLISSLLMMSIPIFYKFIIDSFQENNSEKILKSIVYFLIFNTFCTFFYWLGEYIFRSKSTASVFHYMKKTYIWSINNKKNINPEIIINDPLAFGNFSSVIYGIINIIKIPIPLIFIFLLDKNSFFIAFITIIIWFFYIKYDRNYVDKNEDEIIEIERKNFDFIDDSLKGFYDIKITSTFKYEFEKVKNKYWNWFKKIKFYIKKRNLYLLLFEILKILMMVGYIIYAFYGFYKNKYLLGTVFALIAYYDKLEGPIISSFYLNQQLGYYKKIINNLKSTFNDERENEEEKIVENIEEIKLENVDFSYTDKKILNDINLRIKKGDKIALIGKSGEGKTTLVKLITGEEKANKGNIFINSENIMNIKNIYEKIGVLSQNSHIFNRSIKENITMGRNIDEKKLKEVIELSGVKDFIEDLENGIYTITGQNGSYLSGGQRVRIALARMMLSEPEIIILDEPLEGVDKIKEEKVIENIKKYIKDKTVIIISHRFSILNMADRIIGLENGTIVLNDLKENALKSDNIFKSFFDAEKRMTFIKGDDIDE</sequence>
<reference evidence="10 11" key="1">
    <citation type="submission" date="2018-05" db="EMBL/GenBank/DDBJ databases">
        <title>Genomic Encyclopedia of Type Strains, Phase IV (KMG-IV): sequencing the most valuable type-strain genomes for metagenomic binning, comparative biology and taxonomic classification.</title>
        <authorList>
            <person name="Goeker M."/>
        </authorList>
    </citation>
    <scope>NUCLEOTIDE SEQUENCE [LARGE SCALE GENOMIC DNA]</scope>
    <source>
        <strain evidence="10 11">DSM 24906</strain>
    </source>
</reference>
<dbReference type="InterPro" id="IPR027417">
    <property type="entry name" value="P-loop_NTPase"/>
</dbReference>
<dbReference type="GO" id="GO:0005886">
    <property type="term" value="C:plasma membrane"/>
    <property type="evidence" value="ECO:0007669"/>
    <property type="project" value="UniProtKB-SubCell"/>
</dbReference>
<evidence type="ECO:0000256" key="6">
    <source>
        <dbReference type="ARBA" id="ARBA00023136"/>
    </source>
</evidence>
<dbReference type="AlphaFoldDB" id="A0AA45C800"/>
<feature type="transmembrane region" description="Helical" evidence="7">
    <location>
        <begin position="55"/>
        <end position="75"/>
    </location>
</feature>
<dbReference type="PANTHER" id="PTHR43394:SF1">
    <property type="entry name" value="ATP-BINDING CASSETTE SUB-FAMILY B MEMBER 10, MITOCHONDRIAL"/>
    <property type="match status" value="1"/>
</dbReference>
<dbReference type="SMART" id="SM00382">
    <property type="entry name" value="AAA"/>
    <property type="match status" value="1"/>
</dbReference>
<evidence type="ECO:0000313" key="11">
    <source>
        <dbReference type="Proteomes" id="UP000245921"/>
    </source>
</evidence>
<proteinExistence type="predicted"/>
<evidence type="ECO:0000256" key="5">
    <source>
        <dbReference type="ARBA" id="ARBA00022989"/>
    </source>
</evidence>
<comment type="caution">
    <text evidence="10">The sequence shown here is derived from an EMBL/GenBank/DDBJ whole genome shotgun (WGS) entry which is preliminary data.</text>
</comment>
<feature type="domain" description="ABC transporter" evidence="8">
    <location>
        <begin position="321"/>
        <end position="551"/>
    </location>
</feature>
<evidence type="ECO:0000256" key="4">
    <source>
        <dbReference type="ARBA" id="ARBA00022840"/>
    </source>
</evidence>
<dbReference type="InterPro" id="IPR017871">
    <property type="entry name" value="ABC_transporter-like_CS"/>
</dbReference>
<dbReference type="GO" id="GO:0016887">
    <property type="term" value="F:ATP hydrolysis activity"/>
    <property type="evidence" value="ECO:0007669"/>
    <property type="project" value="InterPro"/>
</dbReference>
<gene>
    <name evidence="10" type="ORF">C7380_10489</name>
</gene>
<accession>A0AA45C800</accession>
<name>A0AA45C800_9BACT</name>
<dbReference type="SUPFAM" id="SSF52540">
    <property type="entry name" value="P-loop containing nucleoside triphosphate hydrolases"/>
    <property type="match status" value="1"/>
</dbReference>
<dbReference type="Pfam" id="PF00005">
    <property type="entry name" value="ABC_tran"/>
    <property type="match status" value="1"/>
</dbReference>
<keyword evidence="6 7" id="KW-0472">Membrane</keyword>
<dbReference type="EMBL" id="QGGI01000004">
    <property type="protein sequence ID" value="PWJ95674.1"/>
    <property type="molecule type" value="Genomic_DNA"/>
</dbReference>
<keyword evidence="11" id="KW-1185">Reference proteome</keyword>
<protein>
    <submittedName>
        <fullName evidence="10">ABC-type bacteriocin/lantibiotic exporter with double-glycine peptidase domain</fullName>
    </submittedName>
</protein>
<dbReference type="InterPro" id="IPR003593">
    <property type="entry name" value="AAA+_ATPase"/>
</dbReference>
<keyword evidence="3" id="KW-0547">Nucleotide-binding</keyword>
<dbReference type="RefSeq" id="WP_158274772.1">
    <property type="nucleotide sequence ID" value="NZ_QGGI01000004.1"/>
</dbReference>
<feature type="transmembrane region" description="Helical" evidence="7">
    <location>
        <begin position="20"/>
        <end position="43"/>
    </location>
</feature>
<evidence type="ECO:0000313" key="10">
    <source>
        <dbReference type="EMBL" id="PWJ95674.1"/>
    </source>
</evidence>
<dbReference type="Gene3D" id="1.20.1560.10">
    <property type="entry name" value="ABC transporter type 1, transmembrane domain"/>
    <property type="match status" value="1"/>
</dbReference>
<keyword evidence="2 7" id="KW-0812">Transmembrane</keyword>
<dbReference type="GO" id="GO:0005524">
    <property type="term" value="F:ATP binding"/>
    <property type="evidence" value="ECO:0007669"/>
    <property type="project" value="UniProtKB-KW"/>
</dbReference>
<dbReference type="PROSITE" id="PS50929">
    <property type="entry name" value="ABC_TM1F"/>
    <property type="match status" value="1"/>
</dbReference>
<dbReference type="PROSITE" id="PS00211">
    <property type="entry name" value="ABC_TRANSPORTER_1"/>
    <property type="match status" value="1"/>
</dbReference>
<evidence type="ECO:0000256" key="2">
    <source>
        <dbReference type="ARBA" id="ARBA00022692"/>
    </source>
</evidence>
<dbReference type="PANTHER" id="PTHR43394">
    <property type="entry name" value="ATP-DEPENDENT PERMEASE MDL1, MITOCHONDRIAL"/>
    <property type="match status" value="1"/>
</dbReference>
<dbReference type="InterPro" id="IPR003439">
    <property type="entry name" value="ABC_transporter-like_ATP-bd"/>
</dbReference>
<feature type="domain" description="ABC transmembrane type-1" evidence="9">
    <location>
        <begin position="20"/>
        <end position="289"/>
    </location>
</feature>
<dbReference type="PROSITE" id="PS50893">
    <property type="entry name" value="ABC_TRANSPORTER_2"/>
    <property type="match status" value="1"/>
</dbReference>
<dbReference type="InterPro" id="IPR039421">
    <property type="entry name" value="Type_1_exporter"/>
</dbReference>
<evidence type="ECO:0000256" key="3">
    <source>
        <dbReference type="ARBA" id="ARBA00022741"/>
    </source>
</evidence>
<dbReference type="InterPro" id="IPR011527">
    <property type="entry name" value="ABC1_TM_dom"/>
</dbReference>